<evidence type="ECO:0008006" key="4">
    <source>
        <dbReference type="Google" id="ProtNLM"/>
    </source>
</evidence>
<feature type="chain" id="PRO_5026236783" description="Glycoside hydrolase family 93 protein" evidence="1">
    <location>
        <begin position="21"/>
        <end position="437"/>
    </location>
</feature>
<dbReference type="AlphaFoldDB" id="A0A6G1J4X6"/>
<proteinExistence type="predicted"/>
<gene>
    <name evidence="2" type="ORF">K458DRAFT_417334</name>
</gene>
<organism evidence="2 3">
    <name type="scientific">Lentithecium fluviatile CBS 122367</name>
    <dbReference type="NCBI Taxonomy" id="1168545"/>
    <lineage>
        <taxon>Eukaryota</taxon>
        <taxon>Fungi</taxon>
        <taxon>Dikarya</taxon>
        <taxon>Ascomycota</taxon>
        <taxon>Pezizomycotina</taxon>
        <taxon>Dothideomycetes</taxon>
        <taxon>Pleosporomycetidae</taxon>
        <taxon>Pleosporales</taxon>
        <taxon>Massarineae</taxon>
        <taxon>Lentitheciaceae</taxon>
        <taxon>Lentithecium</taxon>
    </lineage>
</organism>
<dbReference type="OrthoDB" id="9978204at2759"/>
<name>A0A6G1J4X6_9PLEO</name>
<keyword evidence="1" id="KW-0732">Signal</keyword>
<reference evidence="2" key="1">
    <citation type="journal article" date="2020" name="Stud. Mycol.">
        <title>101 Dothideomycetes genomes: a test case for predicting lifestyles and emergence of pathogens.</title>
        <authorList>
            <person name="Haridas S."/>
            <person name="Albert R."/>
            <person name="Binder M."/>
            <person name="Bloem J."/>
            <person name="Labutti K."/>
            <person name="Salamov A."/>
            <person name="Andreopoulos B."/>
            <person name="Baker S."/>
            <person name="Barry K."/>
            <person name="Bills G."/>
            <person name="Bluhm B."/>
            <person name="Cannon C."/>
            <person name="Castanera R."/>
            <person name="Culley D."/>
            <person name="Daum C."/>
            <person name="Ezra D."/>
            <person name="Gonzalez J."/>
            <person name="Henrissat B."/>
            <person name="Kuo A."/>
            <person name="Liang C."/>
            <person name="Lipzen A."/>
            <person name="Lutzoni F."/>
            <person name="Magnuson J."/>
            <person name="Mondo S."/>
            <person name="Nolan M."/>
            <person name="Ohm R."/>
            <person name="Pangilinan J."/>
            <person name="Park H.-J."/>
            <person name="Ramirez L."/>
            <person name="Alfaro M."/>
            <person name="Sun H."/>
            <person name="Tritt A."/>
            <person name="Yoshinaga Y."/>
            <person name="Zwiers L.-H."/>
            <person name="Turgeon B."/>
            <person name="Goodwin S."/>
            <person name="Spatafora J."/>
            <person name="Crous P."/>
            <person name="Grigoriev I."/>
        </authorList>
    </citation>
    <scope>NUCLEOTIDE SEQUENCE</scope>
    <source>
        <strain evidence="2">CBS 122367</strain>
    </source>
</reference>
<evidence type="ECO:0000256" key="1">
    <source>
        <dbReference type="SAM" id="SignalP"/>
    </source>
</evidence>
<evidence type="ECO:0000313" key="3">
    <source>
        <dbReference type="Proteomes" id="UP000799291"/>
    </source>
</evidence>
<feature type="signal peptide" evidence="1">
    <location>
        <begin position="1"/>
        <end position="20"/>
    </location>
</feature>
<dbReference type="Proteomes" id="UP000799291">
    <property type="component" value="Unassembled WGS sequence"/>
</dbReference>
<accession>A0A6G1J4X6</accession>
<sequence>MASFSRLVVVLAALLSFANAISIASTKYYNISNDVEGSVHLNGLAFQQNALTTFGDYQYVAFYKTASGYGKHYVNLGRRRIAPSLGDWQYFSFTDYEQTTLDEHNTISLGISGDGKIHLSFDHHDVPLNYRASTSGVAKTIPSEWSMKSFGGTVQHSLPGSSGPWTPLTYPRFERLANGDLLMEFRIGQSGAGDSYIHRYSSTSGLWSNVGKYLQGQDNNAYINGFTSQNNKLYVSWTVRETPDASTNHDFYFALSEDDGRTWKATSGSTVAKPITPSTAGIKVYTIPQKSEIMNQEAQTADEKGRFHGLMRDKTSGTARFYHYLRTASGTFSKTAINAPGQSTPPYLQYRGKLAAKGDSLVAILPDAPKNTVNLFGATAGGNYQDWKLLATITNMAGEPQVDEERLAQSNTLSIFVRQGGPFGERKVQVWDFELQL</sequence>
<dbReference type="Pfam" id="PF15892">
    <property type="entry name" value="BNR_4"/>
    <property type="match status" value="1"/>
</dbReference>
<dbReference type="EMBL" id="MU005579">
    <property type="protein sequence ID" value="KAF2685270.1"/>
    <property type="molecule type" value="Genomic_DNA"/>
</dbReference>
<dbReference type="Gene3D" id="2.120.10.10">
    <property type="match status" value="1"/>
</dbReference>
<evidence type="ECO:0000313" key="2">
    <source>
        <dbReference type="EMBL" id="KAF2685270.1"/>
    </source>
</evidence>
<dbReference type="SUPFAM" id="SSF50939">
    <property type="entry name" value="Sialidases"/>
    <property type="match status" value="1"/>
</dbReference>
<keyword evidence="3" id="KW-1185">Reference proteome</keyword>
<protein>
    <recommendedName>
        <fullName evidence="4">Glycoside hydrolase family 93 protein</fullName>
    </recommendedName>
</protein>
<dbReference type="InterPro" id="IPR036278">
    <property type="entry name" value="Sialidase_sf"/>
</dbReference>